<keyword evidence="1" id="KW-0378">Hydrolase</keyword>
<dbReference type="EMBL" id="JBFXLT010000052">
    <property type="protein sequence ID" value="KAL2811966.1"/>
    <property type="molecule type" value="Genomic_DNA"/>
</dbReference>
<accession>A0ABR4H928</accession>
<evidence type="ECO:0000313" key="3">
    <source>
        <dbReference type="EMBL" id="KAL2811966.1"/>
    </source>
</evidence>
<reference evidence="3 4" key="1">
    <citation type="submission" date="2024-07" db="EMBL/GenBank/DDBJ databases">
        <title>Section-level genome sequencing and comparative genomics of Aspergillus sections Usti and Cavernicolus.</title>
        <authorList>
            <consortium name="Lawrence Berkeley National Laboratory"/>
            <person name="Nybo J.L."/>
            <person name="Vesth T.C."/>
            <person name="Theobald S."/>
            <person name="Frisvad J.C."/>
            <person name="Larsen T.O."/>
            <person name="Kjaerboelling I."/>
            <person name="Rothschild-Mancinelli K."/>
            <person name="Lyhne E.K."/>
            <person name="Kogle M.E."/>
            <person name="Barry K."/>
            <person name="Clum A."/>
            <person name="Na H."/>
            <person name="Ledsgaard L."/>
            <person name="Lin J."/>
            <person name="Lipzen A."/>
            <person name="Kuo A."/>
            <person name="Riley R."/>
            <person name="Mondo S."/>
            <person name="Labutti K."/>
            <person name="Haridas S."/>
            <person name="Pangalinan J."/>
            <person name="Salamov A.A."/>
            <person name="Simmons B.A."/>
            <person name="Magnuson J.K."/>
            <person name="Chen J."/>
            <person name="Drula E."/>
            <person name="Henrissat B."/>
            <person name="Wiebenga A."/>
            <person name="Lubbers R.J."/>
            <person name="Gomes A.C."/>
            <person name="Makela M.R."/>
            <person name="Stajich J."/>
            <person name="Grigoriev I.V."/>
            <person name="Mortensen U.H."/>
            <person name="De Vries R.P."/>
            <person name="Baker S.E."/>
            <person name="Andersen M.R."/>
        </authorList>
    </citation>
    <scope>NUCLEOTIDE SEQUENCE [LARGE SCALE GENOMIC DNA]</scope>
    <source>
        <strain evidence="3 4">CBS 588.65</strain>
    </source>
</reference>
<evidence type="ECO:0000313" key="4">
    <source>
        <dbReference type="Proteomes" id="UP001610334"/>
    </source>
</evidence>
<sequence length="157" mass="17107">MSCVLTQNPGFEAGMTGWYPSENTIAYPATNTEVAYAGNNFLDIAVTSVANEGIVSQNLVGLDTATPHNLTLYVRVDQPIPSVLTCMVSTYMESNPEEIIASDLISHSGEWLRLTRVFTPTQADDVLSIAGSCAFLDDYTFNHIFIDEVVLSDCDTE</sequence>
<name>A0ABR4H928_9EURO</name>
<dbReference type="InterPro" id="IPR008979">
    <property type="entry name" value="Galactose-bd-like_sf"/>
</dbReference>
<evidence type="ECO:0000259" key="2">
    <source>
        <dbReference type="Pfam" id="PF02018"/>
    </source>
</evidence>
<keyword evidence="4" id="KW-1185">Reference proteome</keyword>
<comment type="caution">
    <text evidence="3">The sequence shown here is derived from an EMBL/GenBank/DDBJ whole genome shotgun (WGS) entry which is preliminary data.</text>
</comment>
<feature type="domain" description="CBM-cenC" evidence="2">
    <location>
        <begin position="6"/>
        <end position="127"/>
    </location>
</feature>
<proteinExistence type="predicted"/>
<dbReference type="Pfam" id="PF02018">
    <property type="entry name" value="CBM_4_9"/>
    <property type="match status" value="1"/>
</dbReference>
<organism evidence="3 4">
    <name type="scientific">Aspergillus granulosus</name>
    <dbReference type="NCBI Taxonomy" id="176169"/>
    <lineage>
        <taxon>Eukaryota</taxon>
        <taxon>Fungi</taxon>
        <taxon>Dikarya</taxon>
        <taxon>Ascomycota</taxon>
        <taxon>Pezizomycotina</taxon>
        <taxon>Eurotiomycetes</taxon>
        <taxon>Eurotiomycetidae</taxon>
        <taxon>Eurotiales</taxon>
        <taxon>Aspergillaceae</taxon>
        <taxon>Aspergillus</taxon>
        <taxon>Aspergillus subgen. Nidulantes</taxon>
    </lineage>
</organism>
<gene>
    <name evidence="3" type="ORF">BJX63DRAFT_397743</name>
</gene>
<dbReference type="Gene3D" id="2.60.120.260">
    <property type="entry name" value="Galactose-binding domain-like"/>
    <property type="match status" value="1"/>
</dbReference>
<evidence type="ECO:0000256" key="1">
    <source>
        <dbReference type="ARBA" id="ARBA00022801"/>
    </source>
</evidence>
<dbReference type="InterPro" id="IPR003305">
    <property type="entry name" value="CenC_carb-bd"/>
</dbReference>
<dbReference type="Proteomes" id="UP001610334">
    <property type="component" value="Unassembled WGS sequence"/>
</dbReference>
<dbReference type="SUPFAM" id="SSF49785">
    <property type="entry name" value="Galactose-binding domain-like"/>
    <property type="match status" value="1"/>
</dbReference>
<protein>
    <recommendedName>
        <fullName evidence="2">CBM-cenC domain-containing protein</fullName>
    </recommendedName>
</protein>